<keyword evidence="1" id="KW-0175">Coiled coil</keyword>
<dbReference type="EMBL" id="LPNL01000007">
    <property type="protein sequence ID" value="OEJ83384.1"/>
    <property type="molecule type" value="Genomic_DNA"/>
</dbReference>
<dbReference type="InterPro" id="IPR000727">
    <property type="entry name" value="T_SNARE_dom"/>
</dbReference>
<comment type="caution">
    <text evidence="4">The sequence shown here is derived from an EMBL/GenBank/DDBJ whole genome shotgun (WGS) entry which is preliminary data.</text>
</comment>
<keyword evidence="2" id="KW-0472">Membrane</keyword>
<feature type="transmembrane region" description="Helical" evidence="2">
    <location>
        <begin position="188"/>
        <end position="205"/>
    </location>
</feature>
<feature type="coiled-coil region" evidence="1">
    <location>
        <begin position="94"/>
        <end position="136"/>
    </location>
</feature>
<evidence type="ECO:0000259" key="3">
    <source>
        <dbReference type="PROSITE" id="PS50192"/>
    </source>
</evidence>
<keyword evidence="5" id="KW-1185">Reference proteome</keyword>
<feature type="domain" description="T-SNARE coiled-coil homology" evidence="3">
    <location>
        <begin position="113"/>
        <end position="175"/>
    </location>
</feature>
<evidence type="ECO:0000313" key="5">
    <source>
        <dbReference type="Proteomes" id="UP000095605"/>
    </source>
</evidence>
<evidence type="ECO:0000256" key="2">
    <source>
        <dbReference type="SAM" id="Phobius"/>
    </source>
</evidence>
<feature type="coiled-coil region" evidence="1">
    <location>
        <begin position="38"/>
        <end position="65"/>
    </location>
</feature>
<gene>
    <name evidence="4" type="ORF">AWRI3578_g2913</name>
</gene>
<dbReference type="OrthoDB" id="546861at2759"/>
<dbReference type="Proteomes" id="UP000095605">
    <property type="component" value="Unassembled WGS sequence"/>
</dbReference>
<dbReference type="AlphaFoldDB" id="A0A1E5R908"/>
<proteinExistence type="predicted"/>
<name>A0A1E5R908_9ASCO</name>
<sequence>MDDPFNAVFKDLKDQIFEYVNNNFQSSSYMNADNSLIEKDIEDTFEDLENSLSALTDADEKHEREEKLKVLRKKYYDFKNTKMGNNIESIMETRDDLHNEVNDQDMKFNQLENSMMIEQDQQLDNIAKTMQTLNKQANMMTMELEDHMNLMGDLENDMDMAGDKIGESSKRLDWIYKTNRLVGYNDCFISLLIVVLIILLVLLIAI</sequence>
<dbReference type="PROSITE" id="PS50192">
    <property type="entry name" value="T_SNARE"/>
    <property type="match status" value="1"/>
</dbReference>
<accession>A0A1E5R908</accession>
<keyword evidence="2" id="KW-0812">Transmembrane</keyword>
<reference evidence="5" key="1">
    <citation type="journal article" date="2016" name="Genome Announc.">
        <title>Genome sequences of three species of Hanseniaspora isolated from spontaneous wine fermentations.</title>
        <authorList>
            <person name="Sternes P.R."/>
            <person name="Lee D."/>
            <person name="Kutyna D.R."/>
            <person name="Borneman A.R."/>
        </authorList>
    </citation>
    <scope>NUCLEOTIDE SEQUENCE [LARGE SCALE GENOMIC DNA]</scope>
    <source>
        <strain evidence="5">AWRI3578</strain>
    </source>
</reference>
<organism evidence="4 5">
    <name type="scientific">Hanseniaspora opuntiae</name>
    <dbReference type="NCBI Taxonomy" id="211096"/>
    <lineage>
        <taxon>Eukaryota</taxon>
        <taxon>Fungi</taxon>
        <taxon>Dikarya</taxon>
        <taxon>Ascomycota</taxon>
        <taxon>Saccharomycotina</taxon>
        <taxon>Saccharomycetes</taxon>
        <taxon>Saccharomycodales</taxon>
        <taxon>Saccharomycodaceae</taxon>
        <taxon>Hanseniaspora</taxon>
    </lineage>
</organism>
<evidence type="ECO:0000256" key="1">
    <source>
        <dbReference type="SAM" id="Coils"/>
    </source>
</evidence>
<keyword evidence="2" id="KW-1133">Transmembrane helix</keyword>
<protein>
    <recommendedName>
        <fullName evidence="3">t-SNARE coiled-coil homology domain-containing protein</fullName>
    </recommendedName>
</protein>
<dbReference type="Gene3D" id="1.20.58.90">
    <property type="match status" value="1"/>
</dbReference>
<dbReference type="SUPFAM" id="SSF58038">
    <property type="entry name" value="SNARE fusion complex"/>
    <property type="match status" value="1"/>
</dbReference>
<evidence type="ECO:0000313" key="4">
    <source>
        <dbReference type="EMBL" id="OEJ83384.1"/>
    </source>
</evidence>
<dbReference type="Gene3D" id="1.20.5.110">
    <property type="match status" value="1"/>
</dbReference>